<reference evidence="3" key="2">
    <citation type="journal article" date="2014" name="ISME J.">
        <title>Microbial stratification in low pH oxic and suboxic macroscopic growths along an acid mine drainage.</title>
        <authorList>
            <person name="Mendez-Garcia C."/>
            <person name="Mesa V."/>
            <person name="Sprenger R.R."/>
            <person name="Richter M."/>
            <person name="Diez M.S."/>
            <person name="Solano J."/>
            <person name="Bargiela R."/>
            <person name="Golyshina O.V."/>
            <person name="Manteca A."/>
            <person name="Ramos J.L."/>
            <person name="Gallego J.R."/>
            <person name="Llorente I."/>
            <person name="Martins Dos Santos V.A."/>
            <person name="Jensen O.N."/>
            <person name="Pelaez A.I."/>
            <person name="Sanchez J."/>
            <person name="Ferrer M."/>
        </authorList>
    </citation>
    <scope>NUCLEOTIDE SEQUENCE</scope>
</reference>
<sequence>IPDLLSELDKGADLVIGSRYVPGGSSPGLPPLRLAISKGGNLYAGFALGVPIRDATSGFRAYRAGLIKEIDLSRIRADGYGFQVEMAYEVHRLGGKLAEIPITFRTRVAGTSKMSGRIVVEAMALCTIWGVARKFPYLQREDRQEKALDLFEKALAAMDSLFAKGSKG</sequence>
<keyword evidence="2 3" id="KW-0808">Transferase</keyword>
<accession>T1B6V3</accession>
<dbReference type="SUPFAM" id="SSF53448">
    <property type="entry name" value="Nucleotide-diphospho-sugar transferases"/>
    <property type="match status" value="1"/>
</dbReference>
<organism evidence="3">
    <name type="scientific">mine drainage metagenome</name>
    <dbReference type="NCBI Taxonomy" id="410659"/>
    <lineage>
        <taxon>unclassified sequences</taxon>
        <taxon>metagenomes</taxon>
        <taxon>ecological metagenomes</taxon>
    </lineage>
</organism>
<dbReference type="GO" id="GO:0009247">
    <property type="term" value="P:glycolipid biosynthetic process"/>
    <property type="evidence" value="ECO:0007669"/>
    <property type="project" value="TreeGrafter"/>
</dbReference>
<dbReference type="EMBL" id="AUZX01010228">
    <property type="protein sequence ID" value="EQD48724.1"/>
    <property type="molecule type" value="Genomic_DNA"/>
</dbReference>
<evidence type="ECO:0000256" key="2">
    <source>
        <dbReference type="ARBA" id="ARBA00022679"/>
    </source>
</evidence>
<feature type="non-terminal residue" evidence="3">
    <location>
        <position position="1"/>
    </location>
</feature>
<protein>
    <submittedName>
        <fullName evidence="3">Dolichyl-phosphate beta-D-mannosyltransferase</fullName>
    </submittedName>
</protein>
<dbReference type="InterPro" id="IPR029044">
    <property type="entry name" value="Nucleotide-diphossugar_trans"/>
</dbReference>
<reference evidence="3" key="1">
    <citation type="submission" date="2013-08" db="EMBL/GenBank/DDBJ databases">
        <authorList>
            <person name="Mendez C."/>
            <person name="Richter M."/>
            <person name="Ferrer M."/>
            <person name="Sanchez J."/>
        </authorList>
    </citation>
    <scope>NUCLEOTIDE SEQUENCE</scope>
</reference>
<gene>
    <name evidence="3" type="ORF">B1A_13939</name>
</gene>
<dbReference type="Gene3D" id="3.90.550.10">
    <property type="entry name" value="Spore Coat Polysaccharide Biosynthesis Protein SpsA, Chain A"/>
    <property type="match status" value="1"/>
</dbReference>
<evidence type="ECO:0000313" key="3">
    <source>
        <dbReference type="EMBL" id="EQD48724.1"/>
    </source>
</evidence>
<comment type="caution">
    <text evidence="3">The sequence shown here is derived from an EMBL/GenBank/DDBJ whole genome shotgun (WGS) entry which is preliminary data.</text>
</comment>
<dbReference type="GO" id="GO:0016020">
    <property type="term" value="C:membrane"/>
    <property type="evidence" value="ECO:0007669"/>
    <property type="project" value="GOC"/>
</dbReference>
<name>T1B6V3_9ZZZZ</name>
<dbReference type="AlphaFoldDB" id="T1B6V3"/>
<keyword evidence="1 3" id="KW-0328">Glycosyltransferase</keyword>
<dbReference type="PANTHER" id="PTHR43398:SF1">
    <property type="entry name" value="DOLICHOL-PHOSPHATE MANNOSYLTRANSFERASE SUBUNIT 1"/>
    <property type="match status" value="1"/>
</dbReference>
<dbReference type="GO" id="GO:0004582">
    <property type="term" value="F:dolichyl-phosphate beta-D-mannosyltransferase activity"/>
    <property type="evidence" value="ECO:0007669"/>
    <property type="project" value="InterPro"/>
</dbReference>
<evidence type="ECO:0000256" key="1">
    <source>
        <dbReference type="ARBA" id="ARBA00022676"/>
    </source>
</evidence>
<dbReference type="PANTHER" id="PTHR43398">
    <property type="entry name" value="DOLICHOL-PHOSPHATE MANNOSYLTRANSFERASE SUBUNIT 1"/>
    <property type="match status" value="1"/>
</dbReference>
<proteinExistence type="predicted"/>
<dbReference type="InterPro" id="IPR039528">
    <property type="entry name" value="DPM1-like"/>
</dbReference>